<evidence type="ECO:0000256" key="2">
    <source>
        <dbReference type="ARBA" id="ARBA00022448"/>
    </source>
</evidence>
<dbReference type="InterPro" id="IPR017871">
    <property type="entry name" value="ABC_transporter-like_CS"/>
</dbReference>
<keyword evidence="2" id="KW-0813">Transport</keyword>
<dbReference type="PROSITE" id="PS50893">
    <property type="entry name" value="ABC_TRANSPORTER_2"/>
    <property type="match status" value="1"/>
</dbReference>
<dbReference type="Pfam" id="PF00005">
    <property type="entry name" value="ABC_tran"/>
    <property type="match status" value="1"/>
</dbReference>
<dbReference type="InterPro" id="IPR003593">
    <property type="entry name" value="AAA+_ATPase"/>
</dbReference>
<name>A0ABQ3QHB6_9ACTN</name>
<dbReference type="Proteomes" id="UP001050808">
    <property type="component" value="Unassembled WGS sequence"/>
</dbReference>
<dbReference type="PROSITE" id="PS00211">
    <property type="entry name" value="ABC_TRANSPORTER_1"/>
    <property type="match status" value="1"/>
</dbReference>
<reference evidence="6" key="1">
    <citation type="submission" date="2024-05" db="EMBL/GenBank/DDBJ databases">
        <title>Whole genome shotgun sequence of Streptomyces violascens NBRC 12920.</title>
        <authorList>
            <person name="Komaki H."/>
            <person name="Tamura T."/>
        </authorList>
    </citation>
    <scope>NUCLEOTIDE SEQUENCE</scope>
    <source>
        <strain evidence="6">NBRC 12920</strain>
    </source>
</reference>
<keyword evidence="7" id="KW-1185">Reference proteome</keyword>
<keyword evidence="4 6" id="KW-0067">ATP-binding</keyword>
<dbReference type="SUPFAM" id="SSF52540">
    <property type="entry name" value="P-loop containing nucleoside triphosphate hydrolases"/>
    <property type="match status" value="1"/>
</dbReference>
<evidence type="ECO:0000256" key="1">
    <source>
        <dbReference type="ARBA" id="ARBA00005417"/>
    </source>
</evidence>
<evidence type="ECO:0000313" key="7">
    <source>
        <dbReference type="Proteomes" id="UP001050808"/>
    </source>
</evidence>
<evidence type="ECO:0000256" key="4">
    <source>
        <dbReference type="ARBA" id="ARBA00022840"/>
    </source>
</evidence>
<gene>
    <name evidence="6" type="ORF">Sviol_10550</name>
</gene>
<dbReference type="GO" id="GO:0005524">
    <property type="term" value="F:ATP binding"/>
    <property type="evidence" value="ECO:0007669"/>
    <property type="project" value="UniProtKB-KW"/>
</dbReference>
<dbReference type="PANTHER" id="PTHR43335:SF4">
    <property type="entry name" value="ABC TRANSPORTER, ATP-BINDING PROTEIN"/>
    <property type="match status" value="1"/>
</dbReference>
<evidence type="ECO:0000256" key="3">
    <source>
        <dbReference type="ARBA" id="ARBA00022741"/>
    </source>
</evidence>
<dbReference type="SMART" id="SM00382">
    <property type="entry name" value="AAA"/>
    <property type="match status" value="1"/>
</dbReference>
<comment type="caution">
    <text evidence="6">The sequence shown here is derived from an EMBL/GenBank/DDBJ whole genome shotgun (WGS) entry which is preliminary data.</text>
</comment>
<dbReference type="EMBL" id="BNDY01000002">
    <property type="protein sequence ID" value="GHI36647.1"/>
    <property type="molecule type" value="Genomic_DNA"/>
</dbReference>
<evidence type="ECO:0000259" key="5">
    <source>
        <dbReference type="PROSITE" id="PS50893"/>
    </source>
</evidence>
<protein>
    <submittedName>
        <fullName evidence="6">ABC transporter ATP-binding protein</fullName>
    </submittedName>
</protein>
<evidence type="ECO:0000313" key="6">
    <source>
        <dbReference type="EMBL" id="GHI36647.1"/>
    </source>
</evidence>
<dbReference type="InterPro" id="IPR003439">
    <property type="entry name" value="ABC_transporter-like_ATP-bd"/>
</dbReference>
<keyword evidence="3" id="KW-0547">Nucleotide-binding</keyword>
<organism evidence="6 7">
    <name type="scientific">Streptomyces violascens</name>
    <dbReference type="NCBI Taxonomy" id="67381"/>
    <lineage>
        <taxon>Bacteria</taxon>
        <taxon>Bacillati</taxon>
        <taxon>Actinomycetota</taxon>
        <taxon>Actinomycetes</taxon>
        <taxon>Kitasatosporales</taxon>
        <taxon>Streptomycetaceae</taxon>
        <taxon>Streptomyces</taxon>
    </lineage>
</organism>
<proteinExistence type="inferred from homology"/>
<sequence length="317" mass="34340">MDGDAWGMTRIDVQELRKEYGTTRAVDRLTFAVEPGRVTGFLGPNGAGKSTTLRILLGLDRPTSGTALIGGRRYADLTEPLREVGALLDAQAAHGSRTARSHLLALAASNRIPVRRVAEVLEEAGLAGVAGRRIRTFSLGMRQRLGIAAALLGNPAVVILDEPSNGLDPEGIIWTRELMRSLAREGRTVLVSSHLMNETASFADHLVVLGRGRLLADTPMQDFIDSRIRPRVRLRTTEGARLRTLLLGKGFDPVQEEGGRWTVEGARVDDIGPIAAREGIPILELANEEGTLEQAYLDLTADQAEYASSRPPQTQEA</sequence>
<accession>A0ABQ3QHB6</accession>
<dbReference type="PANTHER" id="PTHR43335">
    <property type="entry name" value="ABC TRANSPORTER, ATP-BINDING PROTEIN"/>
    <property type="match status" value="1"/>
</dbReference>
<dbReference type="InterPro" id="IPR027417">
    <property type="entry name" value="P-loop_NTPase"/>
</dbReference>
<comment type="similarity">
    <text evidence="1">Belongs to the ABC transporter superfamily.</text>
</comment>
<feature type="domain" description="ABC transporter" evidence="5">
    <location>
        <begin position="11"/>
        <end position="236"/>
    </location>
</feature>
<dbReference type="Gene3D" id="3.40.50.300">
    <property type="entry name" value="P-loop containing nucleotide triphosphate hydrolases"/>
    <property type="match status" value="1"/>
</dbReference>